<reference evidence="10 11" key="1">
    <citation type="submission" date="2019-08" db="EMBL/GenBank/DDBJ databases">
        <title>Genome of Phaeodactylibacter luteus.</title>
        <authorList>
            <person name="Bowman J.P."/>
        </authorList>
    </citation>
    <scope>NUCLEOTIDE SEQUENCE [LARGE SCALE GENOMIC DNA]</scope>
    <source>
        <strain evidence="10 11">KCTC 42180</strain>
    </source>
</reference>
<evidence type="ECO:0000259" key="9">
    <source>
        <dbReference type="PROSITE" id="PS51462"/>
    </source>
</evidence>
<organism evidence="10 11">
    <name type="scientific">Phaeodactylibacter luteus</name>
    <dbReference type="NCBI Taxonomy" id="1564516"/>
    <lineage>
        <taxon>Bacteria</taxon>
        <taxon>Pseudomonadati</taxon>
        <taxon>Bacteroidota</taxon>
        <taxon>Saprospiria</taxon>
        <taxon>Saprospirales</taxon>
        <taxon>Haliscomenobacteraceae</taxon>
        <taxon>Phaeodactylibacter</taxon>
    </lineage>
</organism>
<comment type="similarity">
    <text evidence="3">Belongs to the Nudix hydrolase family. NudK subfamily.</text>
</comment>
<name>A0A5C6RLU3_9BACT</name>
<evidence type="ECO:0000256" key="3">
    <source>
        <dbReference type="ARBA" id="ARBA00007275"/>
    </source>
</evidence>
<protein>
    <recommendedName>
        <fullName evidence="4">GDP-mannose pyrophosphatase</fullName>
    </recommendedName>
    <alternativeName>
        <fullName evidence="6">GDP-mannose hydrolase</fullName>
    </alternativeName>
    <alternativeName>
        <fullName evidence="7">GDPMK</fullName>
    </alternativeName>
</protein>
<dbReference type="PRINTS" id="PR00502">
    <property type="entry name" value="NUDIXFAMILY"/>
</dbReference>
<evidence type="ECO:0000313" key="10">
    <source>
        <dbReference type="EMBL" id="TXB63361.1"/>
    </source>
</evidence>
<evidence type="ECO:0000256" key="8">
    <source>
        <dbReference type="RuleBase" id="RU003476"/>
    </source>
</evidence>
<dbReference type="Proteomes" id="UP000321580">
    <property type="component" value="Unassembled WGS sequence"/>
</dbReference>
<dbReference type="GO" id="GO:0016462">
    <property type="term" value="F:pyrophosphatase activity"/>
    <property type="evidence" value="ECO:0007669"/>
    <property type="project" value="UniProtKB-ARBA"/>
</dbReference>
<dbReference type="PROSITE" id="PS00893">
    <property type="entry name" value="NUDIX_BOX"/>
    <property type="match status" value="1"/>
</dbReference>
<dbReference type="PROSITE" id="PS51462">
    <property type="entry name" value="NUDIX"/>
    <property type="match status" value="1"/>
</dbReference>
<evidence type="ECO:0000256" key="6">
    <source>
        <dbReference type="ARBA" id="ARBA00032162"/>
    </source>
</evidence>
<keyword evidence="11" id="KW-1185">Reference proteome</keyword>
<comment type="caution">
    <text evidence="10">The sequence shown here is derived from an EMBL/GenBank/DDBJ whole genome shotgun (WGS) entry which is preliminary data.</text>
</comment>
<evidence type="ECO:0000256" key="2">
    <source>
        <dbReference type="ARBA" id="ARBA00001946"/>
    </source>
</evidence>
<dbReference type="PANTHER" id="PTHR11839:SF18">
    <property type="entry name" value="NUDIX HYDROLASE DOMAIN-CONTAINING PROTEIN"/>
    <property type="match status" value="1"/>
</dbReference>
<evidence type="ECO:0000256" key="5">
    <source>
        <dbReference type="ARBA" id="ARBA00022801"/>
    </source>
</evidence>
<comment type="catalytic activity">
    <reaction evidence="1">
        <text>GDP-alpha-D-mannose + H2O = alpha-D-mannose 1-phosphate + GMP + 2 H(+)</text>
        <dbReference type="Rhea" id="RHEA:27978"/>
        <dbReference type="ChEBI" id="CHEBI:15377"/>
        <dbReference type="ChEBI" id="CHEBI:15378"/>
        <dbReference type="ChEBI" id="CHEBI:57527"/>
        <dbReference type="ChEBI" id="CHEBI:58115"/>
        <dbReference type="ChEBI" id="CHEBI:58409"/>
    </reaction>
</comment>
<comment type="cofactor">
    <cofactor evidence="2">
        <name>Mg(2+)</name>
        <dbReference type="ChEBI" id="CHEBI:18420"/>
    </cofactor>
</comment>
<proteinExistence type="inferred from homology"/>
<sequence>MEEWKKIGEQYTFRGWRNMIRRTFEMPDGRHADFDVIGNNTYVTIAAFTADQAAVLVRQFRPGPECILTSFPQGYVDPTESPEEAARRELLEETGYEAGDIRLLKEIRSAYSTERHLCMLATNCQQVAQQQLDEDEFIEVFTLPRASFRSLLNTPADTNFANIDAGYLALDFLGWL</sequence>
<evidence type="ECO:0000256" key="4">
    <source>
        <dbReference type="ARBA" id="ARBA00016377"/>
    </source>
</evidence>
<evidence type="ECO:0000256" key="7">
    <source>
        <dbReference type="ARBA" id="ARBA00032272"/>
    </source>
</evidence>
<dbReference type="CDD" id="cd03424">
    <property type="entry name" value="NUDIX_ADPRase_Nudt5_UGPPase_Nudt14"/>
    <property type="match status" value="1"/>
</dbReference>
<dbReference type="EMBL" id="VOOR01000016">
    <property type="protein sequence ID" value="TXB63361.1"/>
    <property type="molecule type" value="Genomic_DNA"/>
</dbReference>
<dbReference type="InterPro" id="IPR020084">
    <property type="entry name" value="NUDIX_hydrolase_CS"/>
</dbReference>
<dbReference type="GO" id="GO:0006753">
    <property type="term" value="P:nucleoside phosphate metabolic process"/>
    <property type="evidence" value="ECO:0007669"/>
    <property type="project" value="TreeGrafter"/>
</dbReference>
<keyword evidence="5 8" id="KW-0378">Hydrolase</keyword>
<dbReference type="RefSeq" id="WP_317131902.1">
    <property type="nucleotide sequence ID" value="NZ_VOOR01000016.1"/>
</dbReference>
<dbReference type="SUPFAM" id="SSF55811">
    <property type="entry name" value="Nudix"/>
    <property type="match status" value="1"/>
</dbReference>
<dbReference type="InterPro" id="IPR020476">
    <property type="entry name" value="Nudix_hydrolase"/>
</dbReference>
<accession>A0A5C6RLU3</accession>
<dbReference type="AlphaFoldDB" id="A0A5C6RLU3"/>
<dbReference type="PANTHER" id="PTHR11839">
    <property type="entry name" value="UDP/ADP-SUGAR PYROPHOSPHATASE"/>
    <property type="match status" value="1"/>
</dbReference>
<feature type="domain" description="Nudix hydrolase" evidence="9">
    <location>
        <begin position="29"/>
        <end position="168"/>
    </location>
</feature>
<dbReference type="GO" id="GO:0019693">
    <property type="term" value="P:ribose phosphate metabolic process"/>
    <property type="evidence" value="ECO:0007669"/>
    <property type="project" value="TreeGrafter"/>
</dbReference>
<dbReference type="Gene3D" id="3.90.79.10">
    <property type="entry name" value="Nucleoside Triphosphate Pyrophosphohydrolase"/>
    <property type="match status" value="1"/>
</dbReference>
<evidence type="ECO:0000256" key="1">
    <source>
        <dbReference type="ARBA" id="ARBA00000847"/>
    </source>
</evidence>
<dbReference type="InterPro" id="IPR000086">
    <property type="entry name" value="NUDIX_hydrolase_dom"/>
</dbReference>
<gene>
    <name evidence="10" type="ORF">FRY97_09310</name>
</gene>
<dbReference type="InterPro" id="IPR015797">
    <property type="entry name" value="NUDIX_hydrolase-like_dom_sf"/>
</dbReference>
<evidence type="ECO:0000313" key="11">
    <source>
        <dbReference type="Proteomes" id="UP000321580"/>
    </source>
</evidence>
<dbReference type="Pfam" id="PF00293">
    <property type="entry name" value="NUDIX"/>
    <property type="match status" value="1"/>
</dbReference>